<dbReference type="SUPFAM" id="SSF52540">
    <property type="entry name" value="P-loop containing nucleoside triphosphate hydrolases"/>
    <property type="match status" value="1"/>
</dbReference>
<evidence type="ECO:0000256" key="6">
    <source>
        <dbReference type="RuleBase" id="RU365068"/>
    </source>
</evidence>
<dbReference type="InterPro" id="IPR011545">
    <property type="entry name" value="DEAD/DEAH_box_helicase_dom"/>
</dbReference>
<dbReference type="Gene3D" id="3.40.50.300">
    <property type="entry name" value="P-loop containing nucleotide triphosphate hydrolases"/>
    <property type="match status" value="2"/>
</dbReference>
<keyword evidence="10" id="KW-1185">Reference proteome</keyword>
<dbReference type="InterPro" id="IPR027417">
    <property type="entry name" value="P-loop_NTPase"/>
</dbReference>
<dbReference type="SMART" id="SM00487">
    <property type="entry name" value="DEXDc"/>
    <property type="match status" value="1"/>
</dbReference>
<dbReference type="Pfam" id="PF00270">
    <property type="entry name" value="DEAD"/>
    <property type="match status" value="1"/>
</dbReference>
<evidence type="ECO:0000256" key="5">
    <source>
        <dbReference type="ARBA" id="ARBA00022884"/>
    </source>
</evidence>
<evidence type="ECO:0000256" key="2">
    <source>
        <dbReference type="ARBA" id="ARBA00022801"/>
    </source>
</evidence>
<comment type="similarity">
    <text evidence="6">Belongs to the DEAD box helicase family.</text>
</comment>
<gene>
    <name evidence="9" type="ORF">H312_00697</name>
</gene>
<dbReference type="OrthoDB" id="10261904at2759"/>
<dbReference type="CDD" id="cd18787">
    <property type="entry name" value="SF2_C_DEAD"/>
    <property type="match status" value="1"/>
</dbReference>
<dbReference type="SMART" id="SM00490">
    <property type="entry name" value="HELICc"/>
    <property type="match status" value="1"/>
</dbReference>
<comment type="function">
    <text evidence="6">RNA helicase.</text>
</comment>
<reference evidence="9 10" key="2">
    <citation type="submission" date="2014-03" db="EMBL/GenBank/DDBJ databases">
        <title>The Genome Sequence of Anncaliia algerae insect isolate PRA339.</title>
        <authorList>
            <consortium name="The Broad Institute Genome Sequencing Platform"/>
            <consortium name="The Broad Institute Genome Sequencing Center for Infectious Disease"/>
            <person name="Cuomo C."/>
            <person name="Becnel J."/>
            <person name="Sanscrainte N."/>
            <person name="Walker B."/>
            <person name="Young S.K."/>
            <person name="Zeng Q."/>
            <person name="Gargeya S."/>
            <person name="Fitzgerald M."/>
            <person name="Haas B."/>
            <person name="Abouelleil A."/>
            <person name="Alvarado L."/>
            <person name="Arachchi H.M."/>
            <person name="Berlin A.M."/>
            <person name="Chapman S.B."/>
            <person name="Dewar J."/>
            <person name="Goldberg J."/>
            <person name="Griggs A."/>
            <person name="Gujja S."/>
            <person name="Hansen M."/>
            <person name="Howarth C."/>
            <person name="Imamovic A."/>
            <person name="Larimer J."/>
            <person name="McCowan C."/>
            <person name="Murphy C."/>
            <person name="Neiman D."/>
            <person name="Pearson M."/>
            <person name="Priest M."/>
            <person name="Roberts A."/>
            <person name="Saif S."/>
            <person name="Shea T."/>
            <person name="Sisk P."/>
            <person name="Sykes S."/>
            <person name="Wortman J."/>
            <person name="Nusbaum C."/>
            <person name="Birren B."/>
        </authorList>
    </citation>
    <scope>NUCLEOTIDE SEQUENCE [LARGE SCALE GENOMIC DNA]</scope>
    <source>
        <strain evidence="9 10">PRA339</strain>
    </source>
</reference>
<evidence type="ECO:0000313" key="9">
    <source>
        <dbReference type="EMBL" id="KCZ81800.1"/>
    </source>
</evidence>
<protein>
    <recommendedName>
        <fullName evidence="6">ATP-dependent RNA helicase</fullName>
        <ecNumber evidence="6">3.6.4.13</ecNumber>
    </recommendedName>
</protein>
<evidence type="ECO:0000256" key="4">
    <source>
        <dbReference type="ARBA" id="ARBA00022840"/>
    </source>
</evidence>
<keyword evidence="2 6" id="KW-0378">Hydrolase</keyword>
<keyword evidence="1 6" id="KW-0547">Nucleotide-binding</keyword>
<dbReference type="Proteomes" id="UP000030655">
    <property type="component" value="Unassembled WGS sequence"/>
</dbReference>
<keyword evidence="4 6" id="KW-0067">ATP-binding</keyword>
<dbReference type="InterPro" id="IPR001650">
    <property type="entry name" value="Helicase_C-like"/>
</dbReference>
<proteinExistence type="inferred from homology"/>
<dbReference type="EC" id="3.6.4.13" evidence="6"/>
<dbReference type="VEuPathDB" id="MicrosporidiaDB:H312_00697"/>
<keyword evidence="3 6" id="KW-0347">Helicase</keyword>
<dbReference type="PROSITE" id="PS51192">
    <property type="entry name" value="HELICASE_ATP_BIND_1"/>
    <property type="match status" value="1"/>
</dbReference>
<dbReference type="AlphaFoldDB" id="A0A059F3L2"/>
<evidence type="ECO:0000259" key="7">
    <source>
        <dbReference type="PROSITE" id="PS51192"/>
    </source>
</evidence>
<dbReference type="CDD" id="cd00268">
    <property type="entry name" value="DEADc"/>
    <property type="match status" value="1"/>
</dbReference>
<dbReference type="STRING" id="1288291.A0A059F3L2"/>
<dbReference type="PANTHER" id="PTHR24031">
    <property type="entry name" value="RNA HELICASE"/>
    <property type="match status" value="1"/>
</dbReference>
<dbReference type="HOGENOM" id="CLU_003041_1_4_1"/>
<evidence type="ECO:0000259" key="8">
    <source>
        <dbReference type="PROSITE" id="PS51194"/>
    </source>
</evidence>
<evidence type="ECO:0000256" key="1">
    <source>
        <dbReference type="ARBA" id="ARBA00022741"/>
    </source>
</evidence>
<accession>A0A059F3L2</accession>
<reference evidence="10" key="1">
    <citation type="submission" date="2013-02" db="EMBL/GenBank/DDBJ databases">
        <authorList>
            <consortium name="The Broad Institute Genome Sequencing Platform"/>
            <person name="Cuomo C."/>
            <person name="Becnel J."/>
            <person name="Sanscrainte N."/>
            <person name="Walker B."/>
            <person name="Young S.K."/>
            <person name="Zeng Q."/>
            <person name="Gargeya S."/>
            <person name="Fitzgerald M."/>
            <person name="Haas B."/>
            <person name="Abouelleil A."/>
            <person name="Alvarado L."/>
            <person name="Arachchi H.M."/>
            <person name="Berlin A.M."/>
            <person name="Chapman S.B."/>
            <person name="Dewar J."/>
            <person name="Goldberg J."/>
            <person name="Griggs A."/>
            <person name="Gujja S."/>
            <person name="Hansen M."/>
            <person name="Howarth C."/>
            <person name="Imamovic A."/>
            <person name="Larimer J."/>
            <person name="McCowan C."/>
            <person name="Murphy C."/>
            <person name="Neiman D."/>
            <person name="Pearson M."/>
            <person name="Priest M."/>
            <person name="Roberts A."/>
            <person name="Saif S."/>
            <person name="Shea T."/>
            <person name="Sisk P."/>
            <person name="Sykes S."/>
            <person name="Wortman J."/>
            <person name="Nusbaum C."/>
            <person name="Birren B."/>
        </authorList>
    </citation>
    <scope>NUCLEOTIDE SEQUENCE [LARGE SCALE GENOMIC DNA]</scope>
    <source>
        <strain evidence="10">PRA339</strain>
    </source>
</reference>
<dbReference type="GO" id="GO:0003723">
    <property type="term" value="F:RNA binding"/>
    <property type="evidence" value="ECO:0007669"/>
    <property type="project" value="UniProtKB-UniRule"/>
</dbReference>
<keyword evidence="5 6" id="KW-0694">RNA-binding</keyword>
<organism evidence="9 10">
    <name type="scientific">Anncaliia algerae PRA339</name>
    <dbReference type="NCBI Taxonomy" id="1288291"/>
    <lineage>
        <taxon>Eukaryota</taxon>
        <taxon>Fungi</taxon>
        <taxon>Fungi incertae sedis</taxon>
        <taxon>Microsporidia</taxon>
        <taxon>Tubulinosematoidea</taxon>
        <taxon>Tubulinosematidae</taxon>
        <taxon>Anncaliia</taxon>
    </lineage>
</organism>
<evidence type="ECO:0000256" key="3">
    <source>
        <dbReference type="ARBA" id="ARBA00022806"/>
    </source>
</evidence>
<dbReference type="GO" id="GO:0016787">
    <property type="term" value="F:hydrolase activity"/>
    <property type="evidence" value="ECO:0007669"/>
    <property type="project" value="UniProtKB-KW"/>
</dbReference>
<dbReference type="EMBL" id="KK365136">
    <property type="protein sequence ID" value="KCZ81800.1"/>
    <property type="molecule type" value="Genomic_DNA"/>
</dbReference>
<feature type="domain" description="Helicase ATP-binding" evidence="7">
    <location>
        <begin position="54"/>
        <end position="248"/>
    </location>
</feature>
<dbReference type="PROSITE" id="PS51194">
    <property type="entry name" value="HELICASE_CTER"/>
    <property type="match status" value="1"/>
</dbReference>
<dbReference type="GO" id="GO:0003724">
    <property type="term" value="F:RNA helicase activity"/>
    <property type="evidence" value="ECO:0007669"/>
    <property type="project" value="UniProtKB-EC"/>
</dbReference>
<dbReference type="InterPro" id="IPR014001">
    <property type="entry name" value="Helicase_ATP-bd"/>
</dbReference>
<feature type="domain" description="Helicase C-terminal" evidence="8">
    <location>
        <begin position="263"/>
        <end position="401"/>
    </location>
</feature>
<evidence type="ECO:0000313" key="10">
    <source>
        <dbReference type="Proteomes" id="UP000030655"/>
    </source>
</evidence>
<sequence length="401" mass="46716">MNPIHKIKGLEIIKLRLNQIKANIKEKEVKRRSFKDFGLPEIYKYSTSVQEIAIPHIFNEKNVTIISPTSTGKTLSYVLPYIQKLLENDLCLLVILPTKELCYQVKDIFDDCSKFFEEFNKEVTFIEKKGAVTTLEAKQTRPNILYSLVLCSDNVFEQERINLQKDLHVIISTPGRFKRHISENSLDLSKINYLVLDEMDKILFDGLEEDFLFIYKSLNLKAAQFFSATENDFNFFETIKVGKTGVLNEKIQNKFIFVKKEDKLEKLNDILNKRQKNLIFCNKIEEANELSKKIGLNVLHSNVKERGLLYNSFLQNNFSIVCTDLLSRGLDFKDVDVVINYDFPHKAETFIHRAGRTGRFYKGLCISFITKEDLQLQSFQHISSIIKIEKEFYDTTELLIK</sequence>
<comment type="domain">
    <text evidence="6">The Q motif is unique to and characteristic of the DEAD box family of RNA helicases and controls ATP binding and hydrolysis.</text>
</comment>
<dbReference type="Pfam" id="PF00271">
    <property type="entry name" value="Helicase_C"/>
    <property type="match status" value="1"/>
</dbReference>
<dbReference type="GO" id="GO:0005524">
    <property type="term" value="F:ATP binding"/>
    <property type="evidence" value="ECO:0007669"/>
    <property type="project" value="UniProtKB-UniRule"/>
</dbReference>
<dbReference type="InterPro" id="IPR044742">
    <property type="entry name" value="DEAD/DEAH_RhlB"/>
</dbReference>
<comment type="catalytic activity">
    <reaction evidence="6">
        <text>ATP + H2O = ADP + phosphate + H(+)</text>
        <dbReference type="Rhea" id="RHEA:13065"/>
        <dbReference type="ChEBI" id="CHEBI:15377"/>
        <dbReference type="ChEBI" id="CHEBI:15378"/>
        <dbReference type="ChEBI" id="CHEBI:30616"/>
        <dbReference type="ChEBI" id="CHEBI:43474"/>
        <dbReference type="ChEBI" id="CHEBI:456216"/>
        <dbReference type="EC" id="3.6.4.13"/>
    </reaction>
</comment>
<name>A0A059F3L2_9MICR</name>